<dbReference type="AlphaFoldDB" id="A0A0A9BDS3"/>
<name>A0A0A9BDS3_ARUDO</name>
<proteinExistence type="predicted"/>
<protein>
    <submittedName>
        <fullName evidence="1">Uncharacterized protein</fullName>
    </submittedName>
</protein>
<evidence type="ECO:0000313" key="1">
    <source>
        <dbReference type="EMBL" id="JAD60308.1"/>
    </source>
</evidence>
<reference evidence="1" key="2">
    <citation type="journal article" date="2015" name="Data Brief">
        <title>Shoot transcriptome of the giant reed, Arundo donax.</title>
        <authorList>
            <person name="Barrero R.A."/>
            <person name="Guerrero F.D."/>
            <person name="Moolhuijzen P."/>
            <person name="Goolsby J.A."/>
            <person name="Tidwell J."/>
            <person name="Bellgard S.E."/>
            <person name="Bellgard M.I."/>
        </authorList>
    </citation>
    <scope>NUCLEOTIDE SEQUENCE</scope>
    <source>
        <tissue evidence="1">Shoot tissue taken approximately 20 cm above the soil surface</tissue>
    </source>
</reference>
<reference evidence="1" key="1">
    <citation type="submission" date="2014-09" db="EMBL/GenBank/DDBJ databases">
        <authorList>
            <person name="Magalhaes I.L.F."/>
            <person name="Oliveira U."/>
            <person name="Santos F.R."/>
            <person name="Vidigal T.H.D.A."/>
            <person name="Brescovit A.D."/>
            <person name="Santos A.J."/>
        </authorList>
    </citation>
    <scope>NUCLEOTIDE SEQUENCE</scope>
    <source>
        <tissue evidence="1">Shoot tissue taken approximately 20 cm above the soil surface</tissue>
    </source>
</reference>
<dbReference type="EMBL" id="GBRH01237587">
    <property type="protein sequence ID" value="JAD60308.1"/>
    <property type="molecule type" value="Transcribed_RNA"/>
</dbReference>
<sequence length="46" mass="5176">MSWSSSNYQAKLSGHQQSFLLIDLLLPLLSRENHSGVGYISIKRLS</sequence>
<organism evidence="1">
    <name type="scientific">Arundo donax</name>
    <name type="common">Giant reed</name>
    <name type="synonym">Donax arundinaceus</name>
    <dbReference type="NCBI Taxonomy" id="35708"/>
    <lineage>
        <taxon>Eukaryota</taxon>
        <taxon>Viridiplantae</taxon>
        <taxon>Streptophyta</taxon>
        <taxon>Embryophyta</taxon>
        <taxon>Tracheophyta</taxon>
        <taxon>Spermatophyta</taxon>
        <taxon>Magnoliopsida</taxon>
        <taxon>Liliopsida</taxon>
        <taxon>Poales</taxon>
        <taxon>Poaceae</taxon>
        <taxon>PACMAD clade</taxon>
        <taxon>Arundinoideae</taxon>
        <taxon>Arundineae</taxon>
        <taxon>Arundo</taxon>
    </lineage>
</organism>
<accession>A0A0A9BDS3</accession>